<dbReference type="EMBL" id="JACHHY010000003">
    <property type="protein sequence ID" value="MBB5017262.1"/>
    <property type="molecule type" value="Genomic_DNA"/>
</dbReference>
<evidence type="ECO:0000259" key="5">
    <source>
        <dbReference type="PROSITE" id="PS51186"/>
    </source>
</evidence>
<comment type="caution">
    <text evidence="6">The sequence shown here is derived from an EMBL/GenBank/DDBJ whole genome shotgun (WGS) entry which is preliminary data.</text>
</comment>
<dbReference type="CDD" id="cd04301">
    <property type="entry name" value="NAT_SF"/>
    <property type="match status" value="1"/>
</dbReference>
<gene>
    <name evidence="6" type="ORF">HNQ59_000526</name>
</gene>
<comment type="catalytic activity">
    <reaction evidence="3">
        <text>L-methionine sulfoximine + acetyl-CoA = N-acetyl-L-methionine sulfoximine + CoA + H(+)</text>
        <dbReference type="Rhea" id="RHEA:47660"/>
        <dbReference type="ChEBI" id="CHEBI:15378"/>
        <dbReference type="ChEBI" id="CHEBI:57287"/>
        <dbReference type="ChEBI" id="CHEBI:57288"/>
        <dbReference type="ChEBI" id="CHEBI:87826"/>
        <dbReference type="ChEBI" id="CHEBI:87827"/>
    </reaction>
</comment>
<evidence type="ECO:0000256" key="3">
    <source>
        <dbReference type="ARBA" id="ARBA00050603"/>
    </source>
</evidence>
<dbReference type="Proteomes" id="UP000575898">
    <property type="component" value="Unassembled WGS sequence"/>
</dbReference>
<dbReference type="PANTHER" id="PTHR43072:SF23">
    <property type="entry name" value="UPF0039 PROTEIN C11D3.02C"/>
    <property type="match status" value="1"/>
</dbReference>
<accession>A0A840MKM4</accession>
<dbReference type="AlphaFoldDB" id="A0A840MKM4"/>
<evidence type="ECO:0000256" key="2">
    <source>
        <dbReference type="ARBA" id="ARBA00023315"/>
    </source>
</evidence>
<name>A0A840MKM4_9PROT</name>
<organism evidence="6 7">
    <name type="scientific">Chitinivorax tropicus</name>
    <dbReference type="NCBI Taxonomy" id="714531"/>
    <lineage>
        <taxon>Bacteria</taxon>
        <taxon>Pseudomonadati</taxon>
        <taxon>Pseudomonadota</taxon>
        <taxon>Betaproteobacteria</taxon>
        <taxon>Chitinivorax</taxon>
    </lineage>
</organism>
<feature type="domain" description="N-acetyltransferase" evidence="5">
    <location>
        <begin position="1"/>
        <end position="163"/>
    </location>
</feature>
<dbReference type="SUPFAM" id="SSF55729">
    <property type="entry name" value="Acyl-CoA N-acyltransferases (Nat)"/>
    <property type="match status" value="1"/>
</dbReference>
<proteinExistence type="predicted"/>
<evidence type="ECO:0000256" key="1">
    <source>
        <dbReference type="ARBA" id="ARBA00022679"/>
    </source>
</evidence>
<evidence type="ECO:0000313" key="6">
    <source>
        <dbReference type="EMBL" id="MBB5017262.1"/>
    </source>
</evidence>
<dbReference type="GO" id="GO:0102971">
    <property type="term" value="F:phosphinothricin N-acetyltransferase activity"/>
    <property type="evidence" value="ECO:0007669"/>
    <property type="project" value="UniProtKB-EC"/>
</dbReference>
<dbReference type="RefSeq" id="WP_184034822.1">
    <property type="nucleotide sequence ID" value="NZ_JACHHY010000003.1"/>
</dbReference>
<reference evidence="6 7" key="1">
    <citation type="submission" date="2020-08" db="EMBL/GenBank/DDBJ databases">
        <title>Genomic Encyclopedia of Type Strains, Phase IV (KMG-IV): sequencing the most valuable type-strain genomes for metagenomic binning, comparative biology and taxonomic classification.</title>
        <authorList>
            <person name="Goeker M."/>
        </authorList>
    </citation>
    <scope>NUCLEOTIDE SEQUENCE [LARGE SCALE GENOMIC DNA]</scope>
    <source>
        <strain evidence="6 7">DSM 27165</strain>
    </source>
</reference>
<keyword evidence="2 6" id="KW-0012">Acyltransferase</keyword>
<dbReference type="PROSITE" id="PS51186">
    <property type="entry name" value="GNAT"/>
    <property type="match status" value="1"/>
</dbReference>
<comment type="catalytic activity">
    <reaction evidence="4">
        <text>L-methionine sulfone + acetyl-CoA = N-acetyl-L-methionine sulfone + CoA + H(+)</text>
        <dbReference type="Rhea" id="RHEA:47656"/>
        <dbReference type="ChEBI" id="CHEBI:15378"/>
        <dbReference type="ChEBI" id="CHEBI:57287"/>
        <dbReference type="ChEBI" id="CHEBI:57288"/>
        <dbReference type="ChEBI" id="CHEBI:87824"/>
        <dbReference type="ChEBI" id="CHEBI:87825"/>
    </reaction>
</comment>
<dbReference type="InterPro" id="IPR000182">
    <property type="entry name" value="GNAT_dom"/>
</dbReference>
<keyword evidence="1 6" id="KW-0808">Transferase</keyword>
<evidence type="ECO:0000313" key="7">
    <source>
        <dbReference type="Proteomes" id="UP000575898"/>
    </source>
</evidence>
<dbReference type="PANTHER" id="PTHR43072">
    <property type="entry name" value="N-ACETYLTRANSFERASE"/>
    <property type="match status" value="1"/>
</dbReference>
<dbReference type="InterPro" id="IPR016181">
    <property type="entry name" value="Acyl_CoA_acyltransferase"/>
</dbReference>
<dbReference type="Pfam" id="PF00583">
    <property type="entry name" value="Acetyltransf_1"/>
    <property type="match status" value="1"/>
</dbReference>
<dbReference type="EC" id="2.3.1.183" evidence="6"/>
<keyword evidence="7" id="KW-1185">Reference proteome</keyword>
<sequence length="165" mass="18452">MQIRPAIPEDVAAILAIHNEVVRNTTAIYEDEPSTLIERQSWFQTRTAQGYPVIVAVEAGEVLGYATFGEWRARVGYRFTVEHSVHVRDDQRGKGVGGQLLSALLPLARAMGKHVMIGAVDADNTGSIRFHERLGFKVTGRCEQVGYKFGRWLDVVWVQITLDTQ</sequence>
<dbReference type="Gene3D" id="3.40.630.30">
    <property type="match status" value="1"/>
</dbReference>
<dbReference type="FunFam" id="3.40.630.30:FF:000026">
    <property type="entry name" value="Phosphinothricin acetyltransferase"/>
    <property type="match status" value="1"/>
</dbReference>
<protein>
    <submittedName>
        <fullName evidence="6">Phosphinothricin acetyltransferase</fullName>
        <ecNumber evidence="6">2.3.1.183</ecNumber>
    </submittedName>
</protein>
<evidence type="ECO:0000256" key="4">
    <source>
        <dbReference type="ARBA" id="ARBA00051334"/>
    </source>
</evidence>